<dbReference type="InterPro" id="IPR043891">
    <property type="entry name" value="SPARK"/>
</dbReference>
<evidence type="ECO:0000256" key="2">
    <source>
        <dbReference type="ARBA" id="ARBA00012513"/>
    </source>
</evidence>
<keyword evidence="6 14" id="KW-0812">Transmembrane</keyword>
<evidence type="ECO:0000256" key="11">
    <source>
        <dbReference type="ARBA" id="ARBA00023136"/>
    </source>
</evidence>
<reference evidence="17 18" key="1">
    <citation type="submission" date="2015-01" db="EMBL/GenBank/DDBJ databases">
        <title>Genome of allotetraploid Gossypium barbadense reveals genomic plasticity and fiber elongation in cotton evolution.</title>
        <authorList>
            <person name="Chen X."/>
            <person name="Liu X."/>
            <person name="Zhao B."/>
            <person name="Zheng H."/>
            <person name="Hu Y."/>
            <person name="Lu G."/>
            <person name="Yang C."/>
            <person name="Chen J."/>
            <person name="Shan C."/>
            <person name="Zhang L."/>
            <person name="Zhou Y."/>
            <person name="Wang L."/>
            <person name="Guo W."/>
            <person name="Bai Y."/>
            <person name="Ruan J."/>
            <person name="Shangguan X."/>
            <person name="Mao Y."/>
            <person name="Jiang J."/>
            <person name="Zhu Y."/>
            <person name="Lei J."/>
            <person name="Kang H."/>
            <person name="Chen S."/>
            <person name="He X."/>
            <person name="Wang R."/>
            <person name="Wang Y."/>
            <person name="Chen J."/>
            <person name="Wang L."/>
            <person name="Yu S."/>
            <person name="Wang B."/>
            <person name="Wei J."/>
            <person name="Song S."/>
            <person name="Lu X."/>
            <person name="Gao Z."/>
            <person name="Gu W."/>
            <person name="Deng X."/>
            <person name="Ma D."/>
            <person name="Wang S."/>
            <person name="Liang W."/>
            <person name="Fang L."/>
            <person name="Cai C."/>
            <person name="Zhu X."/>
            <person name="Zhou B."/>
            <person name="Zhang Y."/>
            <person name="Chen Z."/>
            <person name="Xu S."/>
            <person name="Zhu R."/>
            <person name="Wang S."/>
            <person name="Zhang T."/>
            <person name="Zhao G."/>
        </authorList>
    </citation>
    <scope>NUCLEOTIDE SEQUENCE [LARGE SCALE GENOMIC DNA]</scope>
    <source>
        <strain evidence="18">cv. Xinhai21</strain>
        <tissue evidence="17">Leaf</tissue>
    </source>
</reference>
<feature type="chain" id="PRO_5015176499" description="non-specific serine/threonine protein kinase" evidence="15">
    <location>
        <begin position="25"/>
        <end position="520"/>
    </location>
</feature>
<dbReference type="GO" id="GO:0004674">
    <property type="term" value="F:protein serine/threonine kinase activity"/>
    <property type="evidence" value="ECO:0007669"/>
    <property type="project" value="UniProtKB-KW"/>
</dbReference>
<evidence type="ECO:0000313" key="18">
    <source>
        <dbReference type="Proteomes" id="UP000239757"/>
    </source>
</evidence>
<keyword evidence="10 14" id="KW-1133">Transmembrane helix</keyword>
<evidence type="ECO:0000256" key="7">
    <source>
        <dbReference type="ARBA" id="ARBA00022741"/>
    </source>
</evidence>
<dbReference type="InterPro" id="IPR047117">
    <property type="entry name" value="PERK1-13-like"/>
</dbReference>
<dbReference type="GO" id="GO:0005886">
    <property type="term" value="C:plasma membrane"/>
    <property type="evidence" value="ECO:0007669"/>
    <property type="project" value="UniProtKB-SubCell"/>
</dbReference>
<evidence type="ECO:0000256" key="6">
    <source>
        <dbReference type="ARBA" id="ARBA00022692"/>
    </source>
</evidence>
<sequence>MGMDLAFPFMNVFVLFATLDFAFSLDSVGNCILDIKNPSSTKEPNCELGNWGGFIDSSCCGGAFEQYLLALGRRASLTKAIYLNSTQQSNCLSAMASFEKDVYGCGIQKLTSGASSCSDYTVTNVINKLGDRFQNFQEDCKVLRTGRGVEHLCNSCLRRWEEINGSSDYKQHPASDDDDDICRFAALVSMISNRVEDENWVYAVFQCLRESAFSLGNNIFQYEHEGTANDNIHKRGFWVLIGGLVGALIIVVIATWICYRKRKEQSLGKGSFSAKLFNLPKNRLLVDIAHRCLLILQNRISPRIAGSQKISIKELYSATNYFNASNFIGQGIAGKVYKGLLSNGQYVAIKHIINDGQIETFVREVRSLSHIKHPNLVALVGYCENEDECFLVYELCHHGNLSEWLYGKDKGLSWIQRLKIAIDSARGLRFLHTYPEGSIVHRDIKAKVLTREGDTTKFADPKLNGEYSLEAFDLVLKLALSCIGIKQERPSMEQVVLRLQRALNISIQAKPVASRGKIIY</sequence>
<name>A0A2P5VNR4_GOSBA</name>
<feature type="transmembrane region" description="Helical" evidence="14">
    <location>
        <begin position="237"/>
        <end position="259"/>
    </location>
</feature>
<evidence type="ECO:0000256" key="4">
    <source>
        <dbReference type="ARBA" id="ARBA00022527"/>
    </source>
</evidence>
<protein>
    <recommendedName>
        <fullName evidence="2">non-specific serine/threonine protein kinase</fullName>
        <ecNumber evidence="2">2.7.11.1</ecNumber>
    </recommendedName>
</protein>
<organism evidence="17 18">
    <name type="scientific">Gossypium barbadense</name>
    <name type="common">Sea Island cotton</name>
    <name type="synonym">Hibiscus barbadensis</name>
    <dbReference type="NCBI Taxonomy" id="3634"/>
    <lineage>
        <taxon>Eukaryota</taxon>
        <taxon>Viridiplantae</taxon>
        <taxon>Streptophyta</taxon>
        <taxon>Embryophyta</taxon>
        <taxon>Tracheophyta</taxon>
        <taxon>Spermatophyta</taxon>
        <taxon>Magnoliopsida</taxon>
        <taxon>eudicotyledons</taxon>
        <taxon>Gunneridae</taxon>
        <taxon>Pentapetalae</taxon>
        <taxon>rosids</taxon>
        <taxon>malvids</taxon>
        <taxon>Malvales</taxon>
        <taxon>Malvaceae</taxon>
        <taxon>Malvoideae</taxon>
        <taxon>Gossypium</taxon>
    </lineage>
</organism>
<dbReference type="PANTHER" id="PTHR47982">
    <property type="entry name" value="PROLINE-RICH RECEPTOR-LIKE PROTEIN KINASE PERK4"/>
    <property type="match status" value="1"/>
</dbReference>
<dbReference type="InterPro" id="IPR001245">
    <property type="entry name" value="Ser-Thr/Tyr_kinase_cat_dom"/>
</dbReference>
<dbReference type="Proteomes" id="UP000239757">
    <property type="component" value="Unassembled WGS sequence"/>
</dbReference>
<dbReference type="InterPro" id="IPR000719">
    <property type="entry name" value="Prot_kinase_dom"/>
</dbReference>
<evidence type="ECO:0000259" key="16">
    <source>
        <dbReference type="PROSITE" id="PS50011"/>
    </source>
</evidence>
<evidence type="ECO:0000256" key="8">
    <source>
        <dbReference type="ARBA" id="ARBA00022777"/>
    </source>
</evidence>
<accession>A0A2P5VNR4</accession>
<dbReference type="PROSITE" id="PS50011">
    <property type="entry name" value="PROTEIN_KINASE_DOM"/>
    <property type="match status" value="1"/>
</dbReference>
<keyword evidence="7" id="KW-0547">Nucleotide-binding</keyword>
<dbReference type="GO" id="GO:0005524">
    <property type="term" value="F:ATP binding"/>
    <property type="evidence" value="ECO:0007669"/>
    <property type="project" value="UniProtKB-KW"/>
</dbReference>
<gene>
    <name evidence="17" type="ORF">GOBAR_AA40249</name>
</gene>
<evidence type="ECO:0000313" key="17">
    <source>
        <dbReference type="EMBL" id="PPR80464.1"/>
    </source>
</evidence>
<evidence type="ECO:0000256" key="13">
    <source>
        <dbReference type="ARBA" id="ARBA00048679"/>
    </source>
</evidence>
<dbReference type="EC" id="2.7.11.1" evidence="2"/>
<dbReference type="OrthoDB" id="4062651at2759"/>
<evidence type="ECO:0000256" key="12">
    <source>
        <dbReference type="ARBA" id="ARBA00047899"/>
    </source>
</evidence>
<feature type="domain" description="Protein kinase" evidence="16">
    <location>
        <begin position="322"/>
        <end position="520"/>
    </location>
</feature>
<keyword evidence="5" id="KW-0808">Transferase</keyword>
<dbReference type="Gene3D" id="1.10.510.10">
    <property type="entry name" value="Transferase(Phosphotransferase) domain 1"/>
    <property type="match status" value="1"/>
</dbReference>
<evidence type="ECO:0000256" key="10">
    <source>
        <dbReference type="ARBA" id="ARBA00022989"/>
    </source>
</evidence>
<comment type="catalytic activity">
    <reaction evidence="13">
        <text>L-seryl-[protein] + ATP = O-phospho-L-seryl-[protein] + ADP + H(+)</text>
        <dbReference type="Rhea" id="RHEA:17989"/>
        <dbReference type="Rhea" id="RHEA-COMP:9863"/>
        <dbReference type="Rhea" id="RHEA-COMP:11604"/>
        <dbReference type="ChEBI" id="CHEBI:15378"/>
        <dbReference type="ChEBI" id="CHEBI:29999"/>
        <dbReference type="ChEBI" id="CHEBI:30616"/>
        <dbReference type="ChEBI" id="CHEBI:83421"/>
        <dbReference type="ChEBI" id="CHEBI:456216"/>
        <dbReference type="EC" id="2.7.11.1"/>
    </reaction>
</comment>
<dbReference type="AlphaFoldDB" id="A0A2P5VNR4"/>
<dbReference type="EMBL" id="KZ671835">
    <property type="protein sequence ID" value="PPR80464.1"/>
    <property type="molecule type" value="Genomic_DNA"/>
</dbReference>
<evidence type="ECO:0000256" key="3">
    <source>
        <dbReference type="ARBA" id="ARBA00022475"/>
    </source>
</evidence>
<feature type="signal peptide" evidence="15">
    <location>
        <begin position="1"/>
        <end position="24"/>
    </location>
</feature>
<keyword evidence="9" id="KW-0067">ATP-binding</keyword>
<comment type="catalytic activity">
    <reaction evidence="12">
        <text>L-threonyl-[protein] + ATP = O-phospho-L-threonyl-[protein] + ADP + H(+)</text>
        <dbReference type="Rhea" id="RHEA:46608"/>
        <dbReference type="Rhea" id="RHEA-COMP:11060"/>
        <dbReference type="Rhea" id="RHEA-COMP:11605"/>
        <dbReference type="ChEBI" id="CHEBI:15378"/>
        <dbReference type="ChEBI" id="CHEBI:30013"/>
        <dbReference type="ChEBI" id="CHEBI:30616"/>
        <dbReference type="ChEBI" id="CHEBI:61977"/>
        <dbReference type="ChEBI" id="CHEBI:456216"/>
        <dbReference type="EC" id="2.7.11.1"/>
    </reaction>
</comment>
<dbReference type="PANTHER" id="PTHR47982:SF57">
    <property type="entry name" value="PROTEIN KINASE DOMAIN-CONTAINING PROTEIN"/>
    <property type="match status" value="1"/>
</dbReference>
<evidence type="ECO:0000256" key="14">
    <source>
        <dbReference type="SAM" id="Phobius"/>
    </source>
</evidence>
<dbReference type="Pfam" id="PF07714">
    <property type="entry name" value="PK_Tyr_Ser-Thr"/>
    <property type="match status" value="1"/>
</dbReference>
<dbReference type="InterPro" id="IPR011009">
    <property type="entry name" value="Kinase-like_dom_sf"/>
</dbReference>
<dbReference type="Pfam" id="PF19160">
    <property type="entry name" value="SPARK"/>
    <property type="match status" value="1"/>
</dbReference>
<evidence type="ECO:0000256" key="5">
    <source>
        <dbReference type="ARBA" id="ARBA00022679"/>
    </source>
</evidence>
<keyword evidence="3" id="KW-1003">Cell membrane</keyword>
<comment type="subcellular location">
    <subcellularLocation>
        <location evidence="1">Cell membrane</location>
        <topology evidence="1">Single-pass membrane protein</topology>
    </subcellularLocation>
</comment>
<evidence type="ECO:0000256" key="1">
    <source>
        <dbReference type="ARBA" id="ARBA00004162"/>
    </source>
</evidence>
<keyword evidence="8" id="KW-0418">Kinase</keyword>
<evidence type="ECO:0000256" key="9">
    <source>
        <dbReference type="ARBA" id="ARBA00022840"/>
    </source>
</evidence>
<dbReference type="Gene3D" id="3.30.200.20">
    <property type="entry name" value="Phosphorylase Kinase, domain 1"/>
    <property type="match status" value="1"/>
</dbReference>
<proteinExistence type="predicted"/>
<keyword evidence="15" id="KW-0732">Signal</keyword>
<dbReference type="SUPFAM" id="SSF56112">
    <property type="entry name" value="Protein kinase-like (PK-like)"/>
    <property type="match status" value="1"/>
</dbReference>
<keyword evidence="11 14" id="KW-0472">Membrane</keyword>
<evidence type="ECO:0000256" key="15">
    <source>
        <dbReference type="SAM" id="SignalP"/>
    </source>
</evidence>
<keyword evidence="4" id="KW-0723">Serine/threonine-protein kinase</keyword>